<dbReference type="RefSeq" id="WP_144851142.1">
    <property type="nucleotide sequence ID" value="NZ_VNJI01000032.1"/>
</dbReference>
<dbReference type="Gene3D" id="3.90.950.10">
    <property type="match status" value="1"/>
</dbReference>
<dbReference type="InterPro" id="IPR029001">
    <property type="entry name" value="ITPase-like_fam"/>
</dbReference>
<sequence length="203" mass="23061">MRKLLFGTRNQTRFAFIKEIVSDLPIELVSLAEQGIELHVLEEGNDPLQNALGKAFAYHQASGMPTMSIDAGLYIEKFPDDKQPGVYVKRIYPDRRDAGEEEMLAHYIEELNRCGGESKGYWNQGLALVLSESEILFTTYKRETLFTSKRSLEMSPGEPLNSIQIDPRTGNYVSQLTLEEKKASQEQMVKHIHQFLAQHLGTI</sequence>
<reference evidence="2 3" key="1">
    <citation type="submission" date="2019-07" db="EMBL/GenBank/DDBJ databases">
        <authorList>
            <person name="Kim J."/>
        </authorList>
    </citation>
    <scope>NUCLEOTIDE SEQUENCE [LARGE SCALE GENOMIC DNA]</scope>
    <source>
        <strain evidence="2 3">JC52</strain>
    </source>
</reference>
<dbReference type="OrthoDB" id="9793950at2"/>
<evidence type="ECO:0008006" key="4">
    <source>
        <dbReference type="Google" id="ProtNLM"/>
    </source>
</evidence>
<dbReference type="AlphaFoldDB" id="A0A559K6M7"/>
<name>A0A559K6M7_9BACL</name>
<evidence type="ECO:0000256" key="1">
    <source>
        <dbReference type="ARBA" id="ARBA00022801"/>
    </source>
</evidence>
<keyword evidence="3" id="KW-1185">Reference proteome</keyword>
<protein>
    <recommendedName>
        <fullName evidence="4">Non-canonical purine NTP pyrophosphatase</fullName>
    </recommendedName>
</protein>
<keyword evidence="1" id="KW-0378">Hydrolase</keyword>
<accession>A0A559K6M7</accession>
<evidence type="ECO:0000313" key="3">
    <source>
        <dbReference type="Proteomes" id="UP000317036"/>
    </source>
</evidence>
<dbReference type="GO" id="GO:0047429">
    <property type="term" value="F:nucleoside triphosphate diphosphatase activity"/>
    <property type="evidence" value="ECO:0007669"/>
    <property type="project" value="InterPro"/>
</dbReference>
<evidence type="ECO:0000313" key="2">
    <source>
        <dbReference type="EMBL" id="TVY07757.1"/>
    </source>
</evidence>
<proteinExistence type="predicted"/>
<dbReference type="InterPro" id="IPR002637">
    <property type="entry name" value="RdgB/HAM1"/>
</dbReference>
<dbReference type="Pfam" id="PF01725">
    <property type="entry name" value="Ham1p_like"/>
    <property type="match status" value="1"/>
</dbReference>
<organism evidence="2 3">
    <name type="scientific">Paenibacillus cremeus</name>
    <dbReference type="NCBI Taxonomy" id="2163881"/>
    <lineage>
        <taxon>Bacteria</taxon>
        <taxon>Bacillati</taxon>
        <taxon>Bacillota</taxon>
        <taxon>Bacilli</taxon>
        <taxon>Bacillales</taxon>
        <taxon>Paenibacillaceae</taxon>
        <taxon>Paenibacillus</taxon>
    </lineage>
</organism>
<gene>
    <name evidence="2" type="ORF">FPZ49_22310</name>
</gene>
<comment type="caution">
    <text evidence="2">The sequence shown here is derived from an EMBL/GenBank/DDBJ whole genome shotgun (WGS) entry which is preliminary data.</text>
</comment>
<dbReference type="SUPFAM" id="SSF52972">
    <property type="entry name" value="ITPase-like"/>
    <property type="match status" value="1"/>
</dbReference>
<dbReference type="GO" id="GO:0009143">
    <property type="term" value="P:nucleoside triphosphate catabolic process"/>
    <property type="evidence" value="ECO:0007669"/>
    <property type="project" value="InterPro"/>
</dbReference>
<dbReference type="EMBL" id="VNJI01000032">
    <property type="protein sequence ID" value="TVY07757.1"/>
    <property type="molecule type" value="Genomic_DNA"/>
</dbReference>
<dbReference type="Proteomes" id="UP000317036">
    <property type="component" value="Unassembled WGS sequence"/>
</dbReference>